<protein>
    <submittedName>
        <fullName evidence="6">Aldehyde dehydrogenase family protein</fullName>
    </submittedName>
</protein>
<evidence type="ECO:0000313" key="7">
    <source>
        <dbReference type="Proteomes" id="UP000472676"/>
    </source>
</evidence>
<dbReference type="InterPro" id="IPR015590">
    <property type="entry name" value="Aldehyde_DH_dom"/>
</dbReference>
<accession>A0A6M2BS89</accession>
<dbReference type="EMBL" id="JAAMOW010000004">
    <property type="protein sequence ID" value="NGY04867.1"/>
    <property type="molecule type" value="Genomic_DNA"/>
</dbReference>
<dbReference type="SUPFAM" id="SSF53720">
    <property type="entry name" value="ALDH-like"/>
    <property type="match status" value="1"/>
</dbReference>
<evidence type="ECO:0000256" key="4">
    <source>
        <dbReference type="RuleBase" id="RU003345"/>
    </source>
</evidence>
<evidence type="ECO:0000256" key="1">
    <source>
        <dbReference type="ARBA" id="ARBA00009986"/>
    </source>
</evidence>
<dbReference type="FunFam" id="3.40.605.10:FF:000026">
    <property type="entry name" value="Aldehyde dehydrogenase, putative"/>
    <property type="match status" value="1"/>
</dbReference>
<dbReference type="InterPro" id="IPR016162">
    <property type="entry name" value="Ald_DH_N"/>
</dbReference>
<dbReference type="Pfam" id="PF00171">
    <property type="entry name" value="Aldedh"/>
    <property type="match status" value="1"/>
</dbReference>
<dbReference type="GO" id="GO:0016620">
    <property type="term" value="F:oxidoreductase activity, acting on the aldehyde or oxo group of donors, NAD or NADP as acceptor"/>
    <property type="evidence" value="ECO:0007669"/>
    <property type="project" value="InterPro"/>
</dbReference>
<reference evidence="6 7" key="1">
    <citation type="journal article" date="2014" name="Int. J. Syst. Evol. Microbiol.">
        <title>Solimonas terrae sp. nov., isolated from soil.</title>
        <authorList>
            <person name="Kim S.J."/>
            <person name="Moon J.Y."/>
            <person name="Weon H.Y."/>
            <person name="Ahn J.H."/>
            <person name="Chen W.M."/>
            <person name="Kwon S.W."/>
        </authorList>
    </citation>
    <scope>NUCLEOTIDE SEQUENCE [LARGE SCALE GENOMIC DNA]</scope>
    <source>
        <strain evidence="6 7">KIS83-12</strain>
    </source>
</reference>
<dbReference type="InterPro" id="IPR016163">
    <property type="entry name" value="Ald_DH_C"/>
</dbReference>
<evidence type="ECO:0000256" key="3">
    <source>
        <dbReference type="PROSITE-ProRule" id="PRU10007"/>
    </source>
</evidence>
<sequence>MSMAENKVDVAGEARLLIDGKLVDAHSGRRYANLNPATEQIIGEVADAGVADADAAIAAARHAFDNRDWSTDRALRKRCLIQLRDALRAAAPSLRAQVVAETGAPMAITENGPQGDGPIAILDYVIELMDRYAWDRELPVANTMGVPSKRLIWREPAGVVGAISPWNFPFQINLAKIAPALAAGCTVVLKSAPETPWTATILGKLAAEQTDMPAGVLNVLTSSDPAAVGEKLVADPRVDMVSFTGSTQTGRRIMASAAASVKKVFLELGGKSANIILDDADFSTALLSGLAVCYHAGQGCAITTRILLPKSRYAEGVETLKAMFGYVQPGDQFAPQQIMGPLVSARQRQRVLDYIELGKAEGARLVCGGGKPAHLSRGWWVEPTLFADVRNDMRIAREEIFGPVLVAIPFDDDDDAVRIANDSDYGLSGAIFSADPERALRMARRVRTGTLNVNGANFFAPDSPFGGYKQSGIGREMGVQGFEEYLQTKTVAVPA</sequence>
<keyword evidence="7" id="KW-1185">Reference proteome</keyword>
<evidence type="ECO:0000313" key="6">
    <source>
        <dbReference type="EMBL" id="NGY04867.1"/>
    </source>
</evidence>
<dbReference type="Gene3D" id="3.40.309.10">
    <property type="entry name" value="Aldehyde Dehydrogenase, Chain A, domain 2"/>
    <property type="match status" value="1"/>
</dbReference>
<feature type="domain" description="Aldehyde dehydrogenase" evidence="5">
    <location>
        <begin position="24"/>
        <end position="491"/>
    </location>
</feature>
<keyword evidence="2 4" id="KW-0560">Oxidoreductase</keyword>
<dbReference type="Proteomes" id="UP000472676">
    <property type="component" value="Unassembled WGS sequence"/>
</dbReference>
<evidence type="ECO:0000259" key="5">
    <source>
        <dbReference type="Pfam" id="PF00171"/>
    </source>
</evidence>
<dbReference type="PROSITE" id="PS00687">
    <property type="entry name" value="ALDEHYDE_DEHYDR_GLU"/>
    <property type="match status" value="1"/>
</dbReference>
<comment type="similarity">
    <text evidence="1 4">Belongs to the aldehyde dehydrogenase family.</text>
</comment>
<evidence type="ECO:0000256" key="2">
    <source>
        <dbReference type="ARBA" id="ARBA00023002"/>
    </source>
</evidence>
<dbReference type="InterPro" id="IPR029510">
    <property type="entry name" value="Ald_DH_CS_GLU"/>
</dbReference>
<dbReference type="Gene3D" id="3.40.605.10">
    <property type="entry name" value="Aldehyde Dehydrogenase, Chain A, domain 1"/>
    <property type="match status" value="1"/>
</dbReference>
<dbReference type="CDD" id="cd07089">
    <property type="entry name" value="ALDH_CddD-AldA-like"/>
    <property type="match status" value="1"/>
</dbReference>
<gene>
    <name evidence="6" type="ORF">G7Y85_08820</name>
</gene>
<proteinExistence type="inferred from homology"/>
<name>A0A6M2BS89_9GAMM</name>
<dbReference type="PANTHER" id="PTHR42804:SF1">
    <property type="entry name" value="ALDEHYDE DEHYDROGENASE-RELATED"/>
    <property type="match status" value="1"/>
</dbReference>
<organism evidence="6 7">
    <name type="scientific">Solimonas terrae</name>
    <dbReference type="NCBI Taxonomy" id="1396819"/>
    <lineage>
        <taxon>Bacteria</taxon>
        <taxon>Pseudomonadati</taxon>
        <taxon>Pseudomonadota</taxon>
        <taxon>Gammaproteobacteria</taxon>
        <taxon>Nevskiales</taxon>
        <taxon>Nevskiaceae</taxon>
        <taxon>Solimonas</taxon>
    </lineage>
</organism>
<dbReference type="PANTHER" id="PTHR42804">
    <property type="entry name" value="ALDEHYDE DEHYDROGENASE"/>
    <property type="match status" value="1"/>
</dbReference>
<dbReference type="RefSeq" id="WP_166255090.1">
    <property type="nucleotide sequence ID" value="NZ_JAAMOW010000004.1"/>
</dbReference>
<dbReference type="InterPro" id="IPR016161">
    <property type="entry name" value="Ald_DH/histidinol_DH"/>
</dbReference>
<dbReference type="AlphaFoldDB" id="A0A6M2BS89"/>
<feature type="active site" evidence="3">
    <location>
        <position position="267"/>
    </location>
</feature>
<dbReference type="FunFam" id="3.40.605.10:FF:000007">
    <property type="entry name" value="NAD/NADP-dependent betaine aldehyde dehydrogenase"/>
    <property type="match status" value="1"/>
</dbReference>
<comment type="caution">
    <text evidence="6">The sequence shown here is derived from an EMBL/GenBank/DDBJ whole genome shotgun (WGS) entry which is preliminary data.</text>
</comment>